<dbReference type="EMBL" id="FR718514">
    <property type="protein sequence ID" value="CBX70016.1"/>
    <property type="molecule type" value="Genomic_DNA"/>
</dbReference>
<sequence>MFYGYVFLKYANRNEVHYTAYLMHLHGIFALYLIEFQIDKLINVNIAP</sequence>
<gene>
    <name evidence="1" type="ORF">YEW_IU38130</name>
</gene>
<organism evidence="1">
    <name type="scientific">Yersinia enterocolitica W22703</name>
    <dbReference type="NCBI Taxonomy" id="913028"/>
    <lineage>
        <taxon>Bacteria</taxon>
        <taxon>Pseudomonadati</taxon>
        <taxon>Pseudomonadota</taxon>
        <taxon>Gammaproteobacteria</taxon>
        <taxon>Enterobacterales</taxon>
        <taxon>Yersiniaceae</taxon>
        <taxon>Yersinia</taxon>
    </lineage>
</organism>
<protein>
    <submittedName>
        <fullName evidence="1">Uncharacterized protein</fullName>
    </submittedName>
</protein>
<evidence type="ECO:0000313" key="1">
    <source>
        <dbReference type="EMBL" id="CBX70016.1"/>
    </source>
</evidence>
<dbReference type="AlphaFoldDB" id="F4MW08"/>
<name>F4MW08_YEREN</name>
<accession>F4MW08</accession>
<reference evidence="1" key="1">
    <citation type="journal article" date="2011" name="BMC Genomics">
        <title>Shotgun sequencing of Yersinia enterocolitica strain W22703 (biotype 2, serotype O:9): genomic evidence for oscillation between invertebrates and mammals.</title>
        <authorList>
            <person name="Fuchs T.M."/>
            <person name="Brandt K."/>
            <person name="Starke M."/>
            <person name="Rattei T."/>
        </authorList>
    </citation>
    <scope>NUCLEOTIDE SEQUENCE</scope>
</reference>
<proteinExistence type="predicted"/>